<dbReference type="Proteomes" id="UP000321058">
    <property type="component" value="Unassembled WGS sequence"/>
</dbReference>
<dbReference type="InterPro" id="IPR011276">
    <property type="entry name" value="TonB_haem/Hb_rcpt"/>
</dbReference>
<proteinExistence type="inferred from homology"/>
<keyword evidence="18" id="KW-1185">Reference proteome</keyword>
<dbReference type="Pfam" id="PF00593">
    <property type="entry name" value="TonB_dep_Rec_b-barrel"/>
    <property type="match status" value="1"/>
</dbReference>
<dbReference type="InterPro" id="IPR010949">
    <property type="entry name" value="TonB_Hb/transfer/lactofer_rcpt"/>
</dbReference>
<organism evidence="17 18">
    <name type="scientific">Reyranella soli</name>
    <dbReference type="NCBI Taxonomy" id="1230389"/>
    <lineage>
        <taxon>Bacteria</taxon>
        <taxon>Pseudomonadati</taxon>
        <taxon>Pseudomonadota</taxon>
        <taxon>Alphaproteobacteria</taxon>
        <taxon>Hyphomicrobiales</taxon>
        <taxon>Reyranellaceae</taxon>
        <taxon>Reyranella</taxon>
    </lineage>
</organism>
<keyword evidence="10 11" id="KW-0998">Cell outer membrane</keyword>
<keyword evidence="4 11" id="KW-1134">Transmembrane beta strand</keyword>
<dbReference type="PANTHER" id="PTHR30069">
    <property type="entry name" value="TONB-DEPENDENT OUTER MEMBRANE RECEPTOR"/>
    <property type="match status" value="1"/>
</dbReference>
<keyword evidence="7 12" id="KW-0798">TonB box</keyword>
<evidence type="ECO:0000256" key="4">
    <source>
        <dbReference type="ARBA" id="ARBA00022452"/>
    </source>
</evidence>
<protein>
    <submittedName>
        <fullName evidence="17">Sugar transporter</fullName>
    </submittedName>
</protein>
<evidence type="ECO:0000256" key="3">
    <source>
        <dbReference type="ARBA" id="ARBA00022448"/>
    </source>
</evidence>
<comment type="similarity">
    <text evidence="2 11 12">Belongs to the TonB-dependent receptor family.</text>
</comment>
<dbReference type="PANTHER" id="PTHR30069:SF29">
    <property type="entry name" value="HEMOGLOBIN AND HEMOGLOBIN-HAPTOGLOBIN-BINDING PROTEIN 1-RELATED"/>
    <property type="match status" value="1"/>
</dbReference>
<dbReference type="InterPro" id="IPR036942">
    <property type="entry name" value="Beta-barrel_TonB_sf"/>
</dbReference>
<evidence type="ECO:0000313" key="18">
    <source>
        <dbReference type="Proteomes" id="UP000321058"/>
    </source>
</evidence>
<dbReference type="SUPFAM" id="SSF56935">
    <property type="entry name" value="Porins"/>
    <property type="match status" value="1"/>
</dbReference>
<evidence type="ECO:0000256" key="13">
    <source>
        <dbReference type="SAM" id="MobiDB-lite"/>
    </source>
</evidence>
<evidence type="ECO:0000256" key="6">
    <source>
        <dbReference type="ARBA" id="ARBA00022729"/>
    </source>
</evidence>
<dbReference type="GO" id="GO:0015344">
    <property type="term" value="F:siderophore uptake transmembrane transporter activity"/>
    <property type="evidence" value="ECO:0007669"/>
    <property type="project" value="TreeGrafter"/>
</dbReference>
<sequence>MKTRRLFNLLLASTAIGGTIALPTFAQTPTAQAPAAQTPTAPNATGNTTPPPPASQWPGTTTIPIVTPGQPVPTQLDAVTTAATRTRRPLDDVPATVSVITTEDIDRENMQDVRDLVRNEPGVTVGNNPFRAGYQNFLIRGIGGNRVLLMVDGMRMPDFPDSNQGAGTYTREQPDLEDIKRVEIIRGPASALYGSDAIGGVVAYTTKDPGDYMIGGKNVYASIKGAYSGANQQFAETATGAVRDGNVEFLGIYTRRDGHEFYPAQSSLGPNPTSFYNNDFLAKLVLRPTDVDTIRITGGYTQGQQSTQVLSGVGNFSSLFARIFDEWGQDYTQTYRISGQWVHNAPIGFIDRIDFMAYFNSVYTQADTYQLRGAFNGAIPTNARTSQFYYTQNVAGAELQMNTDTLLWGARNIFTYGLSFAYTTTTRPRDRWQITLATGARTKVVAGETFPNKNFPDTDTVQAGAYIQDEITLLGGQLSLLPAVRLDYYQLTPNADRYFWNSTGATLNVVPSASTYVSASPKFGAIYRFSDNYSSYFQYATGFRAPPYDNANFGFTNTASFYQILPNANLKPETANSFEVGFRGKYATGSSWQLTGFYNLYNNFLETVTVGQVGPITQFQYVNLTNVTIWGVEARGEYRFTPQWSVLGWTAFAQGTDTRTGLPVDSVSPWATQARVRYGSDEGFVAQLIGTMTAQHTQISNQTYFQTPAYFNLDATVGYVFKDHFKINAGAFNITNAKYWNSADVIGLASTNQQLDLYAQPGRYFGVNLTARW</sequence>
<feature type="chain" id="PRO_5022085166" evidence="14">
    <location>
        <begin position="27"/>
        <end position="773"/>
    </location>
</feature>
<dbReference type="InterPro" id="IPR000531">
    <property type="entry name" value="Beta-barrel_TonB"/>
</dbReference>
<evidence type="ECO:0000256" key="8">
    <source>
        <dbReference type="ARBA" id="ARBA00023136"/>
    </source>
</evidence>
<dbReference type="Gene3D" id="2.40.170.20">
    <property type="entry name" value="TonB-dependent receptor, beta-barrel domain"/>
    <property type="match status" value="1"/>
</dbReference>
<reference evidence="17 18" key="1">
    <citation type="submission" date="2019-07" db="EMBL/GenBank/DDBJ databases">
        <title>Whole genome shotgun sequence of Reyranella soli NBRC 108950.</title>
        <authorList>
            <person name="Hosoyama A."/>
            <person name="Uohara A."/>
            <person name="Ohji S."/>
            <person name="Ichikawa N."/>
        </authorList>
    </citation>
    <scope>NUCLEOTIDE SEQUENCE [LARGE SCALE GENOMIC DNA]</scope>
    <source>
        <strain evidence="17 18">NBRC 108950</strain>
    </source>
</reference>
<keyword evidence="5 11" id="KW-0812">Transmembrane</keyword>
<evidence type="ECO:0000256" key="10">
    <source>
        <dbReference type="ARBA" id="ARBA00023237"/>
    </source>
</evidence>
<keyword evidence="9" id="KW-0675">Receptor</keyword>
<evidence type="ECO:0000256" key="9">
    <source>
        <dbReference type="ARBA" id="ARBA00023170"/>
    </source>
</evidence>
<accession>A0A512NE71</accession>
<dbReference type="Pfam" id="PF07715">
    <property type="entry name" value="Plug"/>
    <property type="match status" value="1"/>
</dbReference>
<dbReference type="CDD" id="cd01347">
    <property type="entry name" value="ligand_gated_channel"/>
    <property type="match status" value="1"/>
</dbReference>
<evidence type="ECO:0000256" key="2">
    <source>
        <dbReference type="ARBA" id="ARBA00009810"/>
    </source>
</evidence>
<keyword evidence="8 11" id="KW-0472">Membrane</keyword>
<dbReference type="OrthoDB" id="9760333at2"/>
<dbReference type="Gene3D" id="2.170.130.10">
    <property type="entry name" value="TonB-dependent receptor, plug domain"/>
    <property type="match status" value="1"/>
</dbReference>
<feature type="signal peptide" evidence="14">
    <location>
        <begin position="1"/>
        <end position="26"/>
    </location>
</feature>
<comment type="caution">
    <text evidence="17">The sequence shown here is derived from an EMBL/GenBank/DDBJ whole genome shotgun (WGS) entry which is preliminary data.</text>
</comment>
<evidence type="ECO:0000256" key="7">
    <source>
        <dbReference type="ARBA" id="ARBA00023077"/>
    </source>
</evidence>
<keyword evidence="17" id="KW-0762">Sugar transport</keyword>
<keyword evidence="3 11" id="KW-0813">Transport</keyword>
<dbReference type="RefSeq" id="WP_147151605.1">
    <property type="nucleotide sequence ID" value="NZ_BKAJ01000076.1"/>
</dbReference>
<dbReference type="InterPro" id="IPR012910">
    <property type="entry name" value="Plug_dom"/>
</dbReference>
<dbReference type="GO" id="GO:0009279">
    <property type="term" value="C:cell outer membrane"/>
    <property type="evidence" value="ECO:0007669"/>
    <property type="project" value="UniProtKB-SubCell"/>
</dbReference>
<feature type="domain" description="TonB-dependent receptor plug" evidence="16">
    <location>
        <begin position="90"/>
        <end position="201"/>
    </location>
</feature>
<dbReference type="AlphaFoldDB" id="A0A512NE71"/>
<feature type="domain" description="TonB-dependent receptor-like beta-barrel" evidence="15">
    <location>
        <begin position="302"/>
        <end position="734"/>
    </location>
</feature>
<dbReference type="NCBIfam" id="TIGR01785">
    <property type="entry name" value="TonB-hemin"/>
    <property type="match status" value="1"/>
</dbReference>
<feature type="compositionally biased region" description="Low complexity" evidence="13">
    <location>
        <begin position="30"/>
        <end position="48"/>
    </location>
</feature>
<dbReference type="PROSITE" id="PS52016">
    <property type="entry name" value="TONB_DEPENDENT_REC_3"/>
    <property type="match status" value="1"/>
</dbReference>
<dbReference type="GO" id="GO:0044718">
    <property type="term" value="P:siderophore transmembrane transport"/>
    <property type="evidence" value="ECO:0007669"/>
    <property type="project" value="TreeGrafter"/>
</dbReference>
<evidence type="ECO:0000256" key="12">
    <source>
        <dbReference type="RuleBase" id="RU003357"/>
    </source>
</evidence>
<evidence type="ECO:0000313" key="17">
    <source>
        <dbReference type="EMBL" id="GEP57232.1"/>
    </source>
</evidence>
<feature type="region of interest" description="Disordered" evidence="13">
    <location>
        <begin position="30"/>
        <end position="60"/>
    </location>
</feature>
<dbReference type="InterPro" id="IPR037066">
    <property type="entry name" value="Plug_dom_sf"/>
</dbReference>
<dbReference type="InterPro" id="IPR039426">
    <property type="entry name" value="TonB-dep_rcpt-like"/>
</dbReference>
<name>A0A512NE71_9HYPH</name>
<evidence type="ECO:0000256" key="14">
    <source>
        <dbReference type="SAM" id="SignalP"/>
    </source>
</evidence>
<evidence type="ECO:0000256" key="11">
    <source>
        <dbReference type="PROSITE-ProRule" id="PRU01360"/>
    </source>
</evidence>
<keyword evidence="6 14" id="KW-0732">Signal</keyword>
<dbReference type="EMBL" id="BKAJ01000076">
    <property type="protein sequence ID" value="GEP57232.1"/>
    <property type="molecule type" value="Genomic_DNA"/>
</dbReference>
<gene>
    <name evidence="17" type="primary">phuR</name>
    <name evidence="17" type="ORF">RSO01_43980</name>
</gene>
<comment type="subcellular location">
    <subcellularLocation>
        <location evidence="1 11">Cell outer membrane</location>
        <topology evidence="1 11">Multi-pass membrane protein</topology>
    </subcellularLocation>
</comment>
<evidence type="ECO:0000259" key="15">
    <source>
        <dbReference type="Pfam" id="PF00593"/>
    </source>
</evidence>
<evidence type="ECO:0000256" key="5">
    <source>
        <dbReference type="ARBA" id="ARBA00022692"/>
    </source>
</evidence>
<evidence type="ECO:0000256" key="1">
    <source>
        <dbReference type="ARBA" id="ARBA00004571"/>
    </source>
</evidence>
<evidence type="ECO:0000259" key="16">
    <source>
        <dbReference type="Pfam" id="PF07715"/>
    </source>
</evidence>
<dbReference type="NCBIfam" id="TIGR01786">
    <property type="entry name" value="TonB-hemlactrns"/>
    <property type="match status" value="1"/>
</dbReference>
<dbReference type="GO" id="GO:0015232">
    <property type="term" value="F:heme transmembrane transporter activity"/>
    <property type="evidence" value="ECO:0007669"/>
    <property type="project" value="InterPro"/>
</dbReference>